<evidence type="ECO:0000313" key="1">
    <source>
        <dbReference type="EMBL" id="CAG9335698.1"/>
    </source>
</evidence>
<reference evidence="1" key="1">
    <citation type="submission" date="2021-09" db="EMBL/GenBank/DDBJ databases">
        <authorList>
            <consortium name="AG Swart"/>
            <person name="Singh M."/>
            <person name="Singh A."/>
            <person name="Seah K."/>
            <person name="Emmerich C."/>
        </authorList>
    </citation>
    <scope>NUCLEOTIDE SEQUENCE</scope>
    <source>
        <strain evidence="1">ATCC30299</strain>
    </source>
</reference>
<sequence length="122" mass="14080">MGEKWTDDEKIEMLLHSIKANTACGNVRKSFNLCRASPFGKTIDPGLCRFQAQTLIDCFEEIRKIPPSCQEEYSQAFQCVKTAQSEFIRLTTCNKEVEAYELCPHPAQENFRFFDQAFKRGE</sequence>
<keyword evidence="2" id="KW-1185">Reference proteome</keyword>
<dbReference type="AlphaFoldDB" id="A0AAU9KCG4"/>
<accession>A0AAU9KCG4</accession>
<gene>
    <name evidence="1" type="ORF">BSTOLATCC_MIC64161</name>
</gene>
<evidence type="ECO:0008006" key="3">
    <source>
        <dbReference type="Google" id="ProtNLM"/>
    </source>
</evidence>
<protein>
    <recommendedName>
        <fullName evidence="3">NADH dehydrogenase [ubiquinone] 1 alpha subcomplex subunit 8</fullName>
    </recommendedName>
</protein>
<comment type="caution">
    <text evidence="1">The sequence shown here is derived from an EMBL/GenBank/DDBJ whole genome shotgun (WGS) entry which is preliminary data.</text>
</comment>
<proteinExistence type="predicted"/>
<dbReference type="EMBL" id="CAJZBQ010000062">
    <property type="protein sequence ID" value="CAG9335698.1"/>
    <property type="molecule type" value="Genomic_DNA"/>
</dbReference>
<name>A0AAU9KCG4_9CILI</name>
<dbReference type="Proteomes" id="UP001162131">
    <property type="component" value="Unassembled WGS sequence"/>
</dbReference>
<organism evidence="1 2">
    <name type="scientific">Blepharisma stoltei</name>
    <dbReference type="NCBI Taxonomy" id="1481888"/>
    <lineage>
        <taxon>Eukaryota</taxon>
        <taxon>Sar</taxon>
        <taxon>Alveolata</taxon>
        <taxon>Ciliophora</taxon>
        <taxon>Postciliodesmatophora</taxon>
        <taxon>Heterotrichea</taxon>
        <taxon>Heterotrichida</taxon>
        <taxon>Blepharismidae</taxon>
        <taxon>Blepharisma</taxon>
    </lineage>
</organism>
<evidence type="ECO:0000313" key="2">
    <source>
        <dbReference type="Proteomes" id="UP001162131"/>
    </source>
</evidence>